<dbReference type="Gene3D" id="3.30.1370.110">
    <property type="match status" value="1"/>
</dbReference>
<proteinExistence type="predicted"/>
<dbReference type="InterPro" id="IPR045076">
    <property type="entry name" value="MutS"/>
</dbReference>
<dbReference type="Proteomes" id="UP001159364">
    <property type="component" value="Linkage Group LG06"/>
</dbReference>
<dbReference type="SUPFAM" id="SSF160443">
    <property type="entry name" value="SMR domain-like"/>
    <property type="match status" value="1"/>
</dbReference>
<dbReference type="InterPro" id="IPR005747">
    <property type="entry name" value="MutS2"/>
</dbReference>
<dbReference type="SMART" id="SM00534">
    <property type="entry name" value="MUTSac"/>
    <property type="match status" value="1"/>
</dbReference>
<dbReference type="InterPro" id="IPR027417">
    <property type="entry name" value="P-loop_NTPase"/>
</dbReference>
<dbReference type="GO" id="GO:0140664">
    <property type="term" value="F:ATP-dependent DNA damage sensor activity"/>
    <property type="evidence" value="ECO:0007669"/>
    <property type="project" value="InterPro"/>
</dbReference>
<dbReference type="SUPFAM" id="SSF52540">
    <property type="entry name" value="P-loop containing nucleoside triphosphate hydrolases"/>
    <property type="match status" value="1"/>
</dbReference>
<dbReference type="SMART" id="SM00463">
    <property type="entry name" value="SMR"/>
    <property type="match status" value="1"/>
</dbReference>
<evidence type="ECO:0000256" key="6">
    <source>
        <dbReference type="ARBA" id="ARBA00023125"/>
    </source>
</evidence>
<evidence type="ECO:0000313" key="8">
    <source>
        <dbReference type="EMBL" id="KAJ8761396.1"/>
    </source>
</evidence>
<dbReference type="Gene3D" id="3.40.50.300">
    <property type="entry name" value="P-loop containing nucleotide triphosphate hydrolases"/>
    <property type="match status" value="1"/>
</dbReference>
<dbReference type="InterPro" id="IPR007696">
    <property type="entry name" value="DNA_mismatch_repair_MutS_core"/>
</dbReference>
<dbReference type="PANTHER" id="PTHR48466">
    <property type="entry name" value="OS10G0509000 PROTEIN-RELATED"/>
    <property type="match status" value="1"/>
</dbReference>
<dbReference type="GO" id="GO:0030983">
    <property type="term" value="F:mismatched DNA binding"/>
    <property type="evidence" value="ECO:0007669"/>
    <property type="project" value="InterPro"/>
</dbReference>
<protein>
    <recommendedName>
        <fullName evidence="7">Smr domain-containing protein</fullName>
    </recommendedName>
</protein>
<dbReference type="AlphaFoldDB" id="A0AAV8T3S8"/>
<name>A0AAV8T3S8_9ROSI</name>
<dbReference type="GO" id="GO:0019843">
    <property type="term" value="F:rRNA binding"/>
    <property type="evidence" value="ECO:0007669"/>
    <property type="project" value="UniProtKB-KW"/>
</dbReference>
<dbReference type="Pfam" id="PF01713">
    <property type="entry name" value="Smr"/>
    <property type="match status" value="1"/>
</dbReference>
<dbReference type="SMART" id="SM00533">
    <property type="entry name" value="MUTSd"/>
    <property type="match status" value="1"/>
</dbReference>
<keyword evidence="9" id="KW-1185">Reference proteome</keyword>
<dbReference type="InterPro" id="IPR002625">
    <property type="entry name" value="Smr_dom"/>
</dbReference>
<dbReference type="InterPro" id="IPR036187">
    <property type="entry name" value="DNA_mismatch_repair_MutS_sf"/>
</dbReference>
<dbReference type="GO" id="GO:0004519">
    <property type="term" value="F:endonuclease activity"/>
    <property type="evidence" value="ECO:0007669"/>
    <property type="project" value="UniProtKB-KW"/>
</dbReference>
<evidence type="ECO:0000256" key="4">
    <source>
        <dbReference type="ARBA" id="ARBA00022840"/>
    </source>
</evidence>
<keyword evidence="6" id="KW-0238">DNA-binding</keyword>
<sequence length="898" mass="98911">MQLYSHFLPINTSPSLLLKPFKTLKPLCSLSDTRKLALTHSLQAQTLQTLEWPSLCHRLSPFTSTSMGHSATQNANIPIGQSLEESLKLLDQTEAALNVMESGPLNLSEIEDIRAIVNSATSGTLLTVGELCVVRRTLSASSAILEKLKEEKSFPLLEILQSCNFQTELEQKIAFCIDCNLSIILDKASEDLELIRAQRKENLENLDLLLKEISTRIFQAGGVDKPLVTKRRSRFCVGVRASHKYLVPDGLVLNVSSSGATYFMEPSEAVELNNLEVMLSNSEKSEEIVILSLLTSEIAESGREIKHLLNGFQQIDLAFARAAYARLVAGVRPILTFQGHGVLSCAEAEGPLTVDIEGVRHPLLLGSSNKSLTNVLGSNSVELTEPDRVNGVMVTRHLSVNLTDFPVPINIKVGSGIRVVIISGPNAGGKTASMKTLGMASIMSKAGLFLPAKNVPRLPWFDLVLADIGDHQSLEQSLSTFSGHITRISKILEVASKESLVLIDEICSGTDPSEGVALSTSILQYLKDHINLGIVTTHYADLSLLKDQDAQFENAAMEFSLETLQPTYQILWGSTGDSNALSIAKLMGFDASILERAQNWVEKLTPEKQQERNSLIYQSLMEERNKLEAQAQEAAFLHAEIMKLYNEIKYEAEDLDQRVPALMENEEQQVKEELKAAKSQIHDVVQEFENRLKTVSRDQFSSLIRASEAEIASIVEAHRPRDNLTVRKVDTTPYTPQLGEQVQVKGLGGKLATVVDAQADDETVLIQSGKVRVRVKKHDVRAISINKRRNATDLAAGLKRQEKQPLVMKTDEEISYGPRVKTSKNTVDLRGMRVEEAAIQLNMALSASESRSVIFVIHGMGSGAVKQRALEILGKHPRVAKYEPESPLNFGCTVAYIK</sequence>
<dbReference type="GO" id="GO:0006298">
    <property type="term" value="P:mismatch repair"/>
    <property type="evidence" value="ECO:0007669"/>
    <property type="project" value="InterPro"/>
</dbReference>
<dbReference type="PROSITE" id="PS50828">
    <property type="entry name" value="SMR"/>
    <property type="match status" value="1"/>
</dbReference>
<comment type="caution">
    <text evidence="8">The sequence shown here is derived from an EMBL/GenBank/DDBJ whole genome shotgun (WGS) entry which is preliminary data.</text>
</comment>
<evidence type="ECO:0000256" key="3">
    <source>
        <dbReference type="ARBA" id="ARBA00022801"/>
    </source>
</evidence>
<dbReference type="Pfam" id="PF00488">
    <property type="entry name" value="MutS_V"/>
    <property type="match status" value="1"/>
</dbReference>
<dbReference type="PIRSF" id="PIRSF005814">
    <property type="entry name" value="MutS_YshD"/>
    <property type="match status" value="1"/>
</dbReference>
<keyword evidence="5" id="KW-0694">RNA-binding</keyword>
<evidence type="ECO:0000313" key="9">
    <source>
        <dbReference type="Proteomes" id="UP001159364"/>
    </source>
</evidence>
<dbReference type="PROSITE" id="PS00486">
    <property type="entry name" value="DNA_MISMATCH_REPAIR_2"/>
    <property type="match status" value="1"/>
</dbReference>
<dbReference type="GO" id="GO:0005524">
    <property type="term" value="F:ATP binding"/>
    <property type="evidence" value="ECO:0007669"/>
    <property type="project" value="UniProtKB-KW"/>
</dbReference>
<organism evidence="8 9">
    <name type="scientific">Erythroxylum novogranatense</name>
    <dbReference type="NCBI Taxonomy" id="1862640"/>
    <lineage>
        <taxon>Eukaryota</taxon>
        <taxon>Viridiplantae</taxon>
        <taxon>Streptophyta</taxon>
        <taxon>Embryophyta</taxon>
        <taxon>Tracheophyta</taxon>
        <taxon>Spermatophyta</taxon>
        <taxon>Magnoliopsida</taxon>
        <taxon>eudicotyledons</taxon>
        <taxon>Gunneridae</taxon>
        <taxon>Pentapetalae</taxon>
        <taxon>rosids</taxon>
        <taxon>fabids</taxon>
        <taxon>Malpighiales</taxon>
        <taxon>Erythroxylaceae</taxon>
        <taxon>Erythroxylum</taxon>
    </lineage>
</organism>
<dbReference type="PANTHER" id="PTHR48466:SF1">
    <property type="entry name" value="SMR DOMAIN-CONTAINING PROTEIN"/>
    <property type="match status" value="1"/>
</dbReference>
<dbReference type="GO" id="GO:0045910">
    <property type="term" value="P:negative regulation of DNA recombination"/>
    <property type="evidence" value="ECO:0007669"/>
    <property type="project" value="InterPro"/>
</dbReference>
<evidence type="ECO:0000259" key="7">
    <source>
        <dbReference type="PROSITE" id="PS50828"/>
    </source>
</evidence>
<evidence type="ECO:0000256" key="5">
    <source>
        <dbReference type="ARBA" id="ARBA00022884"/>
    </source>
</evidence>
<keyword evidence="2" id="KW-0547">Nucleotide-binding</keyword>
<dbReference type="NCBIfam" id="TIGR01069">
    <property type="entry name" value="mutS2"/>
    <property type="match status" value="1"/>
</dbReference>
<keyword evidence="4" id="KW-0067">ATP-binding</keyword>
<dbReference type="InterPro" id="IPR000432">
    <property type="entry name" value="DNA_mismatch_repair_MutS_C"/>
</dbReference>
<keyword evidence="1" id="KW-0699">rRNA-binding</keyword>
<reference evidence="8 9" key="1">
    <citation type="submission" date="2021-09" db="EMBL/GenBank/DDBJ databases">
        <title>Genomic insights and catalytic innovation underlie evolution of tropane alkaloids biosynthesis.</title>
        <authorList>
            <person name="Wang Y.-J."/>
            <person name="Tian T."/>
            <person name="Huang J.-P."/>
            <person name="Huang S.-X."/>
        </authorList>
    </citation>
    <scope>NUCLEOTIDE SEQUENCE [LARGE SCALE GENOMIC DNA]</scope>
    <source>
        <strain evidence="8">KIB-2018</strain>
        <tissue evidence="8">Leaf</tissue>
    </source>
</reference>
<dbReference type="FunFam" id="3.40.50.300:FF:001814">
    <property type="entry name" value="DNA mismatch repair protein MutS type 2"/>
    <property type="match status" value="1"/>
</dbReference>
<dbReference type="GO" id="GO:0016887">
    <property type="term" value="F:ATP hydrolysis activity"/>
    <property type="evidence" value="ECO:0007669"/>
    <property type="project" value="InterPro"/>
</dbReference>
<gene>
    <name evidence="8" type="ORF">K2173_001527</name>
</gene>
<dbReference type="InterPro" id="IPR036063">
    <property type="entry name" value="Smr_dom_sf"/>
</dbReference>
<evidence type="ECO:0000256" key="2">
    <source>
        <dbReference type="ARBA" id="ARBA00022741"/>
    </source>
</evidence>
<dbReference type="SUPFAM" id="SSF48334">
    <property type="entry name" value="DNA repair protein MutS, domain III"/>
    <property type="match status" value="1"/>
</dbReference>
<evidence type="ECO:0000256" key="1">
    <source>
        <dbReference type="ARBA" id="ARBA00022730"/>
    </source>
</evidence>
<dbReference type="EMBL" id="JAIWQS010000006">
    <property type="protein sequence ID" value="KAJ8761396.1"/>
    <property type="molecule type" value="Genomic_DNA"/>
</dbReference>
<feature type="domain" description="Smr" evidence="7">
    <location>
        <begin position="827"/>
        <end position="898"/>
    </location>
</feature>
<keyword evidence="3" id="KW-0378">Hydrolase</keyword>
<accession>A0AAV8T3S8</accession>